<dbReference type="AlphaFoldDB" id="Q09EZ4"/>
<protein>
    <submittedName>
        <fullName evidence="1">Ymf73</fullName>
    </submittedName>
</protein>
<dbReference type="EMBL" id="DQ927305">
    <property type="protein sequence ID" value="ABI51757.1"/>
    <property type="molecule type" value="Genomic_DNA"/>
</dbReference>
<keyword evidence="1" id="KW-0496">Mitochondrion</keyword>
<sequence>MINKKLNLFLIENKKKINNKKIFLNFKNNINIIKYLDLNNYKEIKSYINLIKCIYLLNKIKKSTFIFNNNLLIIIYKNKFFKKILKYKFNNIELPLILKLFIYSNSSIFLNMSTTFIKFKSEYERYLDVFIDCYHINNSRKKANLLNYKMCILSLYFLI</sequence>
<organism evidence="1">
    <name type="scientific">Tetrahymena pigmentosa</name>
    <dbReference type="NCBI Taxonomy" id="5907"/>
    <lineage>
        <taxon>Eukaryota</taxon>
        <taxon>Sar</taxon>
        <taxon>Alveolata</taxon>
        <taxon>Ciliophora</taxon>
        <taxon>Intramacronucleata</taxon>
        <taxon>Oligohymenophorea</taxon>
        <taxon>Hymenostomatida</taxon>
        <taxon>Tetrahymenina</taxon>
        <taxon>Tetrahymenidae</taxon>
        <taxon>Tetrahymena</taxon>
    </lineage>
</organism>
<name>Q09EZ4_TETPI</name>
<evidence type="ECO:0000313" key="1">
    <source>
        <dbReference type="EMBL" id="ABI51757.1"/>
    </source>
</evidence>
<gene>
    <name evidence="1" type="primary">ymf73</name>
</gene>
<reference evidence="1" key="1">
    <citation type="journal article" date="2007" name="PLoS ONE">
        <title>Complete mitochondrial genome sequence of three tetrahymena species reveals mutation hot spots and accelerated nonsynonymous substitutions in Ymf genes.</title>
        <authorList>
            <person name="Moradian M.M."/>
            <person name="Beglaryan D."/>
            <person name="Skozylas J.M."/>
            <person name="Kerikorian V."/>
        </authorList>
    </citation>
    <scope>NUCLEOTIDE SEQUENCE</scope>
    <source>
        <strain evidence="1">UM1060</strain>
    </source>
</reference>
<proteinExistence type="predicted"/>
<geneLocation type="mitochondrion" evidence="1"/>
<accession>Q09EZ4</accession>
<dbReference type="GeneID" id="4271539"/>
<dbReference type="RefSeq" id="YP_740848.1">
    <property type="nucleotide sequence ID" value="NC_008339.1"/>
</dbReference>